<gene>
    <name evidence="3" type="ORF">QWY13_03775</name>
</gene>
<proteinExistence type="predicted"/>
<sequence>MKKLLSPIAIVLSLLLAVPAAGAPSDLPEQHPYYDEINYLMEKGILTGYSDGTVRPDTKVTRAEVALMIGRLKEFDGTKRTTGFRDVPAEHFASGYIVDVVKAGYISGYPDGTYRPGEPINRRETAITIDRVFDLNFIFHFEYRDVPDGVYYYDAVHRLAAASISIGYPDNTFRPELEVSRGEFSAMLARALEPKFKNDAAIEHSYQRDKTKTYTYRQEDGRIAVDRFVLVPPIDGKEDEFIWETRIGEEVYSELEYENYESFAIGYPYSEYGVQLVYPIQVGKEFVYGYALEPIIYTITGVNKTVETEYKTFTNAVEVTTHEGGKYYMVEGFAVVKWIKGDGTIYTELLDVK</sequence>
<evidence type="ECO:0000256" key="1">
    <source>
        <dbReference type="SAM" id="SignalP"/>
    </source>
</evidence>
<name>A0ABT8N9N5_9BACL</name>
<feature type="domain" description="SLH" evidence="2">
    <location>
        <begin position="20"/>
        <end position="83"/>
    </location>
</feature>
<dbReference type="InterPro" id="IPR051465">
    <property type="entry name" value="Cell_Envelope_Struct_Comp"/>
</dbReference>
<protein>
    <submittedName>
        <fullName evidence="3">S-layer homology domain-containing protein</fullName>
    </submittedName>
</protein>
<evidence type="ECO:0000313" key="4">
    <source>
        <dbReference type="Proteomes" id="UP001172142"/>
    </source>
</evidence>
<reference evidence="3 4" key="1">
    <citation type="submission" date="2023-07" db="EMBL/GenBank/DDBJ databases">
        <title>Novel species in genus Planococcus.</title>
        <authorList>
            <person name="Ning S."/>
        </authorList>
    </citation>
    <scope>NUCLEOTIDE SEQUENCE [LARGE SCALE GENOMIC DNA]</scope>
    <source>
        <strain evidence="3 4">N017</strain>
    </source>
</reference>
<organism evidence="3 4">
    <name type="scientific">Planococcus shenhongbingii</name>
    <dbReference type="NCBI Taxonomy" id="3058398"/>
    <lineage>
        <taxon>Bacteria</taxon>
        <taxon>Bacillati</taxon>
        <taxon>Bacillota</taxon>
        <taxon>Bacilli</taxon>
        <taxon>Bacillales</taxon>
        <taxon>Caryophanaceae</taxon>
        <taxon>Planococcus</taxon>
    </lineage>
</organism>
<dbReference type="PANTHER" id="PTHR43308:SF5">
    <property type="entry name" value="S-LAYER PROTEIN _ PEPTIDOGLYCAN ENDO-BETA-N-ACETYLGLUCOSAMINIDASE"/>
    <property type="match status" value="1"/>
</dbReference>
<feature type="signal peptide" evidence="1">
    <location>
        <begin position="1"/>
        <end position="22"/>
    </location>
</feature>
<dbReference type="Proteomes" id="UP001172142">
    <property type="component" value="Unassembled WGS sequence"/>
</dbReference>
<feature type="domain" description="SLH" evidence="2">
    <location>
        <begin position="139"/>
        <end position="202"/>
    </location>
</feature>
<feature type="chain" id="PRO_5046470110" evidence="1">
    <location>
        <begin position="23"/>
        <end position="353"/>
    </location>
</feature>
<dbReference type="Pfam" id="PF00395">
    <property type="entry name" value="SLH"/>
    <property type="match status" value="3"/>
</dbReference>
<keyword evidence="4" id="KW-1185">Reference proteome</keyword>
<dbReference type="InterPro" id="IPR001119">
    <property type="entry name" value="SLH_dom"/>
</dbReference>
<evidence type="ECO:0000313" key="3">
    <source>
        <dbReference type="EMBL" id="MDN7244603.1"/>
    </source>
</evidence>
<evidence type="ECO:0000259" key="2">
    <source>
        <dbReference type="PROSITE" id="PS51272"/>
    </source>
</evidence>
<comment type="caution">
    <text evidence="3">The sequence shown here is derived from an EMBL/GenBank/DDBJ whole genome shotgun (WGS) entry which is preliminary data.</text>
</comment>
<feature type="domain" description="SLH" evidence="2">
    <location>
        <begin position="84"/>
        <end position="137"/>
    </location>
</feature>
<accession>A0ABT8N9N5</accession>
<dbReference type="PROSITE" id="PS51272">
    <property type="entry name" value="SLH"/>
    <property type="match status" value="3"/>
</dbReference>
<dbReference type="RefSeq" id="WP_301855040.1">
    <property type="nucleotide sequence ID" value="NZ_JAUJWU010000001.1"/>
</dbReference>
<dbReference type="PANTHER" id="PTHR43308">
    <property type="entry name" value="OUTER MEMBRANE PROTEIN ALPHA-RELATED"/>
    <property type="match status" value="1"/>
</dbReference>
<dbReference type="EMBL" id="JAUJWU010000001">
    <property type="protein sequence ID" value="MDN7244603.1"/>
    <property type="molecule type" value="Genomic_DNA"/>
</dbReference>
<keyword evidence="1" id="KW-0732">Signal</keyword>